<name>A0AAI9TNK9_PENTH</name>
<accession>A0AAI9TNK9</accession>
<evidence type="ECO:0000313" key="2">
    <source>
        <dbReference type="Proteomes" id="UP001227192"/>
    </source>
</evidence>
<keyword evidence="2" id="KW-1185">Reference proteome</keyword>
<protein>
    <submittedName>
        <fullName evidence="1">Uncharacterized protein</fullName>
    </submittedName>
</protein>
<organism evidence="1 2">
    <name type="scientific">Penicillium thymicola</name>
    <dbReference type="NCBI Taxonomy" id="293382"/>
    <lineage>
        <taxon>Eukaryota</taxon>
        <taxon>Fungi</taxon>
        <taxon>Dikarya</taxon>
        <taxon>Ascomycota</taxon>
        <taxon>Pezizomycotina</taxon>
        <taxon>Eurotiomycetes</taxon>
        <taxon>Eurotiomycetidae</taxon>
        <taxon>Eurotiales</taxon>
        <taxon>Aspergillaceae</taxon>
        <taxon>Penicillium</taxon>
    </lineage>
</organism>
<reference evidence="1" key="2">
    <citation type="journal article" date="2016" name="Fungal Biol.">
        <title>Ochratoxin A production by Penicillium thymicola.</title>
        <authorList>
            <person name="Nguyen H.D.T."/>
            <person name="McMullin D.R."/>
            <person name="Ponomareva E."/>
            <person name="Riley R."/>
            <person name="Pomraning K.R."/>
            <person name="Baker S.E."/>
            <person name="Seifert K.A."/>
        </authorList>
    </citation>
    <scope>NUCLEOTIDE SEQUENCE</scope>
    <source>
        <strain evidence="1">DAOM 180753</strain>
    </source>
</reference>
<dbReference type="Proteomes" id="UP001227192">
    <property type="component" value="Unassembled WGS sequence"/>
</dbReference>
<proteinExistence type="predicted"/>
<evidence type="ECO:0000313" key="1">
    <source>
        <dbReference type="EMBL" id="KAJ9490326.1"/>
    </source>
</evidence>
<gene>
    <name evidence="1" type="ORF">VN97_g2904</name>
</gene>
<dbReference type="AlphaFoldDB" id="A0AAI9TNK9"/>
<dbReference type="EMBL" id="LACB01000059">
    <property type="protein sequence ID" value="KAJ9490326.1"/>
    <property type="molecule type" value="Genomic_DNA"/>
</dbReference>
<comment type="caution">
    <text evidence="1">The sequence shown here is derived from an EMBL/GenBank/DDBJ whole genome shotgun (WGS) entry which is preliminary data.</text>
</comment>
<reference evidence="1" key="1">
    <citation type="submission" date="2015-06" db="EMBL/GenBank/DDBJ databases">
        <authorList>
            <person name="Nguyen H."/>
        </authorList>
    </citation>
    <scope>NUCLEOTIDE SEQUENCE</scope>
    <source>
        <strain evidence="1">DAOM 180753</strain>
    </source>
</reference>
<sequence length="254" mass="27759">MVILRCINKMLMLSGRNIKYLHNALGISELLMINNRMLLVPWVLFHPFVVFDVLEHHLAEAVKVGNIGHLLQCLPIGSCHELLDRYAALVSSLVGTSLFQLVLHQRLQDLSLASQLLRQLAGNLGPQASNHNAVRRVTQSTALGLRLAQRAHPRPEVLDSRGAVAEDVVTCEHGALLLEDEANLVVGVTRCVHCAHGGALDAQDLSLCDAMLRNGRRALVDQRGYIRIHADQAGDPAGVVAVPVGEKDVRGKFR</sequence>